<dbReference type="InterPro" id="IPR018020">
    <property type="entry name" value="OHCU_decarboxylase"/>
</dbReference>
<evidence type="ECO:0000256" key="2">
    <source>
        <dbReference type="SAM" id="MobiDB-lite"/>
    </source>
</evidence>
<feature type="region of interest" description="Disordered" evidence="2">
    <location>
        <begin position="71"/>
        <end position="92"/>
    </location>
</feature>
<organism evidence="4 5">
    <name type="scientific">Lolliginicoccus lacisalsi</name>
    <dbReference type="NCBI Taxonomy" id="2742202"/>
    <lineage>
        <taxon>Bacteria</taxon>
        <taxon>Bacillati</taxon>
        <taxon>Actinomycetota</taxon>
        <taxon>Actinomycetes</taxon>
        <taxon>Mycobacteriales</taxon>
        <taxon>Hoyosellaceae</taxon>
        <taxon>Lolliginicoccus</taxon>
    </lineage>
</organism>
<comment type="caution">
    <text evidence="4">The sequence shown here is derived from an EMBL/GenBank/DDBJ whole genome shotgun (WGS) entry which is preliminary data.</text>
</comment>
<evidence type="ECO:0000313" key="4">
    <source>
        <dbReference type="EMBL" id="MBD8505655.1"/>
    </source>
</evidence>
<proteinExistence type="predicted"/>
<protein>
    <recommendedName>
        <fullName evidence="3">Oxo-4-hydroxy-4-carboxy-5-ureidoimidazoline decarboxylase domain-containing protein</fullName>
    </recommendedName>
</protein>
<keyword evidence="5" id="KW-1185">Reference proteome</keyword>
<dbReference type="EMBL" id="JACYWE010000002">
    <property type="protein sequence ID" value="MBD8505655.1"/>
    <property type="molecule type" value="Genomic_DNA"/>
</dbReference>
<evidence type="ECO:0000313" key="5">
    <source>
        <dbReference type="Proteomes" id="UP000642993"/>
    </source>
</evidence>
<feature type="domain" description="Oxo-4-hydroxy-4-carboxy-5-ureidoimidazoline decarboxylase" evidence="3">
    <location>
        <begin position="7"/>
        <end position="64"/>
    </location>
</feature>
<accession>A0A927PK60</accession>
<dbReference type="SUPFAM" id="SSF158694">
    <property type="entry name" value="UraD-Like"/>
    <property type="match status" value="1"/>
</dbReference>
<feature type="compositionally biased region" description="Low complexity" evidence="2">
    <location>
        <begin position="77"/>
        <end position="89"/>
    </location>
</feature>
<dbReference type="Gene3D" id="1.10.3330.10">
    <property type="entry name" value="Oxo-4-hydroxy-4-carboxy-5-ureidoimidazoline decarboxylase"/>
    <property type="match status" value="1"/>
</dbReference>
<gene>
    <name evidence="4" type="ORF">HT102_04030</name>
</gene>
<dbReference type="RefSeq" id="WP_192038136.1">
    <property type="nucleotide sequence ID" value="NZ_JACYWE010000002.1"/>
</dbReference>
<dbReference type="AlphaFoldDB" id="A0A927PK60"/>
<evidence type="ECO:0000259" key="3">
    <source>
        <dbReference type="Pfam" id="PF09349"/>
    </source>
</evidence>
<dbReference type="GO" id="GO:0006144">
    <property type="term" value="P:purine nucleobase metabolic process"/>
    <property type="evidence" value="ECO:0007669"/>
    <property type="project" value="UniProtKB-KW"/>
</dbReference>
<evidence type="ECO:0000256" key="1">
    <source>
        <dbReference type="ARBA" id="ARBA00022631"/>
    </source>
</evidence>
<dbReference type="InterPro" id="IPR036778">
    <property type="entry name" value="OHCU_decarboxylase_sf"/>
</dbReference>
<reference evidence="4" key="1">
    <citation type="submission" date="2020-09" db="EMBL/GenBank/DDBJ databases">
        <title>Hoyosella lacisalsi sp. nov., a halotolerant actinobacterium isolated from soil of Lake Gudzhirganskoe.</title>
        <authorList>
            <person name="Yang Q."/>
            <person name="Guo P.Y."/>
            <person name="Liu S.W."/>
            <person name="Li F.N."/>
            <person name="Sun C.H."/>
        </authorList>
    </citation>
    <scope>NUCLEOTIDE SEQUENCE</scope>
    <source>
        <strain evidence="4">G463</strain>
    </source>
</reference>
<dbReference type="Pfam" id="PF09349">
    <property type="entry name" value="OHCU_decarbox"/>
    <property type="match status" value="1"/>
</dbReference>
<dbReference type="Proteomes" id="UP000642993">
    <property type="component" value="Unassembled WGS sequence"/>
</dbReference>
<keyword evidence="1" id="KW-0659">Purine metabolism</keyword>
<name>A0A927PK60_9ACTN</name>
<sequence length="113" mass="12535">MRIAQFNALTGQRAATMLATCAAIPRWVDTIVAHRPYPSVDRLIEFAERASLCWTASEVARVLDQDLVASEQRTLHGSPRPSQGSPGPGAIAQGRTREFRALALHHLEWLFDE</sequence>